<keyword evidence="6" id="KW-1133">Transmembrane helix</keyword>
<keyword evidence="6" id="KW-0472">Membrane</keyword>
<dbReference type="Proteomes" id="UP000266721">
    <property type="component" value="Unassembled WGS sequence"/>
</dbReference>
<feature type="signal peptide" evidence="7">
    <location>
        <begin position="1"/>
        <end position="22"/>
    </location>
</feature>
<dbReference type="PRINTS" id="PR01705">
    <property type="entry name" value="TSP1REPEAT"/>
</dbReference>
<evidence type="ECO:0000256" key="5">
    <source>
        <dbReference type="ARBA" id="ARBA00023157"/>
    </source>
</evidence>
<keyword evidence="3 7" id="KW-0732">Signal</keyword>
<accession>A0A3L5TS97</accession>
<dbReference type="Pfam" id="PF00090">
    <property type="entry name" value="TSP_1"/>
    <property type="match status" value="2"/>
</dbReference>
<dbReference type="PROSITE" id="PS50092">
    <property type="entry name" value="TSP1"/>
    <property type="match status" value="2"/>
</dbReference>
<keyword evidence="6" id="KW-0812">Transmembrane</keyword>
<dbReference type="InterPro" id="IPR052065">
    <property type="entry name" value="Compl_asym_regulator"/>
</dbReference>
<keyword evidence="9" id="KW-1185">Reference proteome</keyword>
<proteinExistence type="predicted"/>
<dbReference type="SMART" id="SM00209">
    <property type="entry name" value="TSP1"/>
    <property type="match status" value="2"/>
</dbReference>
<reference evidence="8 9" key="1">
    <citation type="journal article" date="2016" name="PLoS ONE">
        <title>A First Insight into the Genome of the Filter-Feeder Mussel Mytilus galloprovincialis.</title>
        <authorList>
            <person name="Murgarella M."/>
            <person name="Puiu D."/>
            <person name="Novoa B."/>
            <person name="Figueras A."/>
            <person name="Posada D."/>
            <person name="Canchaya C."/>
        </authorList>
    </citation>
    <scope>NUCLEOTIDE SEQUENCE [LARGE SCALE GENOMIC DNA]</scope>
    <source>
        <tissue evidence="8">Muscle</tissue>
    </source>
</reference>
<dbReference type="EMBL" id="KV586632">
    <property type="protein sequence ID" value="OPL32825.1"/>
    <property type="molecule type" value="Genomic_DNA"/>
</dbReference>
<keyword evidence="4" id="KW-0677">Repeat</keyword>
<evidence type="ECO:0000256" key="6">
    <source>
        <dbReference type="SAM" id="Phobius"/>
    </source>
</evidence>
<dbReference type="PANTHER" id="PTHR22906">
    <property type="entry name" value="PROPERDIN"/>
    <property type="match status" value="1"/>
</dbReference>
<comment type="subcellular location">
    <subcellularLocation>
        <location evidence="1">Secreted</location>
    </subcellularLocation>
</comment>
<evidence type="ECO:0000313" key="9">
    <source>
        <dbReference type="Proteomes" id="UP000266721"/>
    </source>
</evidence>
<feature type="chain" id="PRO_5018303472" evidence="7">
    <location>
        <begin position="23"/>
        <end position="216"/>
    </location>
</feature>
<dbReference type="AlphaFoldDB" id="A0A3L5TS97"/>
<evidence type="ECO:0000256" key="7">
    <source>
        <dbReference type="SAM" id="SignalP"/>
    </source>
</evidence>
<gene>
    <name evidence="8" type="ORF">AM593_01640</name>
</gene>
<dbReference type="InterPro" id="IPR000884">
    <property type="entry name" value="TSP1_rpt"/>
</dbReference>
<feature type="transmembrane region" description="Helical" evidence="6">
    <location>
        <begin position="134"/>
        <end position="156"/>
    </location>
</feature>
<dbReference type="Gene3D" id="1.20.5.100">
    <property type="entry name" value="Cytochrome c1, transmembrane anchor, C-terminal"/>
    <property type="match status" value="1"/>
</dbReference>
<organism evidence="8 9">
    <name type="scientific">Mytilus galloprovincialis</name>
    <name type="common">Mediterranean mussel</name>
    <dbReference type="NCBI Taxonomy" id="29158"/>
    <lineage>
        <taxon>Eukaryota</taxon>
        <taxon>Metazoa</taxon>
        <taxon>Spiralia</taxon>
        <taxon>Lophotrochozoa</taxon>
        <taxon>Mollusca</taxon>
        <taxon>Bivalvia</taxon>
        <taxon>Autobranchia</taxon>
        <taxon>Pteriomorphia</taxon>
        <taxon>Mytilida</taxon>
        <taxon>Mytiloidea</taxon>
        <taxon>Mytilidae</taxon>
        <taxon>Mytilinae</taxon>
        <taxon>Mytilus</taxon>
    </lineage>
</organism>
<comment type="caution">
    <text evidence="8">The sequence shown here is derived from an EMBL/GenBank/DDBJ whole genome shotgun (WGS) entry which is preliminary data.</text>
</comment>
<protein>
    <submittedName>
        <fullName evidence="8">Hemicentin-1 lowquality protein</fullName>
    </submittedName>
</protein>
<sequence length="216" mass="24085">LHWIYRFAIQIIVICGWSLWDSWGPCNVTCGNGQQRRRRSCNNPAPANGGTYCQGEEYDYISCTLPVCPVNGGWSSWISGACNATCGIGQQSRRRYCNTPSQANGGADCKGEEDDLISCTRSECAEQQSGNTPIVVGTVIGVLVIVILLVTFVTYAKRRWHNSKKKPDYEITDMTKVKAHIYGETHANHAYQNDQHTAEIEVTTTDNVSLLFMEFY</sequence>
<evidence type="ECO:0000256" key="1">
    <source>
        <dbReference type="ARBA" id="ARBA00004613"/>
    </source>
</evidence>
<evidence type="ECO:0000313" key="8">
    <source>
        <dbReference type="EMBL" id="OPL32825.1"/>
    </source>
</evidence>
<dbReference type="SUPFAM" id="SSF82895">
    <property type="entry name" value="TSP-1 type 1 repeat"/>
    <property type="match status" value="2"/>
</dbReference>
<dbReference type="CDD" id="cd12087">
    <property type="entry name" value="TM_EGFR-like"/>
    <property type="match status" value="1"/>
</dbReference>
<name>A0A3L5TS97_MYTGA</name>
<evidence type="ECO:0000256" key="3">
    <source>
        <dbReference type="ARBA" id="ARBA00022729"/>
    </source>
</evidence>
<dbReference type="PANTHER" id="PTHR22906:SF43">
    <property type="entry name" value="PROPERDIN"/>
    <property type="match status" value="1"/>
</dbReference>
<keyword evidence="5" id="KW-1015">Disulfide bond</keyword>
<feature type="non-terminal residue" evidence="8">
    <location>
        <position position="1"/>
    </location>
</feature>
<dbReference type="FunFam" id="2.20.100.10:FF:000002">
    <property type="entry name" value="Unc-5 netrin receptor C"/>
    <property type="match status" value="1"/>
</dbReference>
<dbReference type="Gene3D" id="2.20.100.10">
    <property type="entry name" value="Thrombospondin type-1 (TSP1) repeat"/>
    <property type="match status" value="2"/>
</dbReference>
<keyword evidence="2" id="KW-0964">Secreted</keyword>
<dbReference type="SMR" id="A0A3L5TS97"/>
<dbReference type="InterPro" id="IPR036383">
    <property type="entry name" value="TSP1_rpt_sf"/>
</dbReference>
<evidence type="ECO:0000256" key="4">
    <source>
        <dbReference type="ARBA" id="ARBA00022737"/>
    </source>
</evidence>
<evidence type="ECO:0000256" key="2">
    <source>
        <dbReference type="ARBA" id="ARBA00022525"/>
    </source>
</evidence>